<dbReference type="InterPro" id="IPR037847">
    <property type="entry name" value="GRAMDC4"/>
</dbReference>
<feature type="compositionally biased region" description="Pro residues" evidence="1">
    <location>
        <begin position="190"/>
        <end position="199"/>
    </location>
</feature>
<organism evidence="3 4">
    <name type="scientific">Jaapia argillacea MUCL 33604</name>
    <dbReference type="NCBI Taxonomy" id="933084"/>
    <lineage>
        <taxon>Eukaryota</taxon>
        <taxon>Fungi</taxon>
        <taxon>Dikarya</taxon>
        <taxon>Basidiomycota</taxon>
        <taxon>Agaricomycotina</taxon>
        <taxon>Agaricomycetes</taxon>
        <taxon>Agaricomycetidae</taxon>
        <taxon>Jaapiales</taxon>
        <taxon>Jaapiaceae</taxon>
        <taxon>Jaapia</taxon>
    </lineage>
</organism>
<evidence type="ECO:0000313" key="4">
    <source>
        <dbReference type="Proteomes" id="UP000027265"/>
    </source>
</evidence>
<keyword evidence="2" id="KW-1133">Transmembrane helix</keyword>
<dbReference type="AlphaFoldDB" id="A0A067QJ67"/>
<dbReference type="Proteomes" id="UP000027265">
    <property type="component" value="Unassembled WGS sequence"/>
</dbReference>
<feature type="compositionally biased region" description="Low complexity" evidence="1">
    <location>
        <begin position="81"/>
        <end position="91"/>
    </location>
</feature>
<dbReference type="PANTHER" id="PTHR37402">
    <property type="entry name" value="GRAM DOMAIN-CONTAINING PROTEIN 4"/>
    <property type="match status" value="1"/>
</dbReference>
<feature type="compositionally biased region" description="Polar residues" evidence="1">
    <location>
        <begin position="20"/>
        <end position="29"/>
    </location>
</feature>
<feature type="region of interest" description="Disordered" evidence="1">
    <location>
        <begin position="179"/>
        <end position="199"/>
    </location>
</feature>
<proteinExistence type="predicted"/>
<dbReference type="HOGENOM" id="CLU_026646_0_0_1"/>
<feature type="transmembrane region" description="Helical" evidence="2">
    <location>
        <begin position="445"/>
        <end position="463"/>
    </location>
</feature>
<accession>A0A067QJ67</accession>
<reference evidence="4" key="1">
    <citation type="journal article" date="2014" name="Proc. Natl. Acad. Sci. U.S.A.">
        <title>Extensive sampling of basidiomycete genomes demonstrates inadequacy of the white-rot/brown-rot paradigm for wood decay fungi.</title>
        <authorList>
            <person name="Riley R."/>
            <person name="Salamov A.A."/>
            <person name="Brown D.W."/>
            <person name="Nagy L.G."/>
            <person name="Floudas D."/>
            <person name="Held B.W."/>
            <person name="Levasseur A."/>
            <person name="Lombard V."/>
            <person name="Morin E."/>
            <person name="Otillar R."/>
            <person name="Lindquist E.A."/>
            <person name="Sun H."/>
            <person name="LaButti K.M."/>
            <person name="Schmutz J."/>
            <person name="Jabbour D."/>
            <person name="Luo H."/>
            <person name="Baker S.E."/>
            <person name="Pisabarro A.G."/>
            <person name="Walton J.D."/>
            <person name="Blanchette R.A."/>
            <person name="Henrissat B."/>
            <person name="Martin F."/>
            <person name="Cullen D."/>
            <person name="Hibbett D.S."/>
            <person name="Grigoriev I.V."/>
        </authorList>
    </citation>
    <scope>NUCLEOTIDE SEQUENCE [LARGE SCALE GENOMIC DNA]</scope>
    <source>
        <strain evidence="4">MUCL 33604</strain>
    </source>
</reference>
<dbReference type="GO" id="GO:0006915">
    <property type="term" value="P:apoptotic process"/>
    <property type="evidence" value="ECO:0007669"/>
    <property type="project" value="InterPro"/>
</dbReference>
<protein>
    <submittedName>
        <fullName evidence="3">Uncharacterized protein</fullName>
    </submittedName>
</protein>
<sequence>MPPRFVAPLPASVARRQDEITGSSSSLSTRFVAPLPEVPPRNGQEVTPGSSPQSKALKPPPHHPSRSVPIPPLSPIPTSPPASSQTSFSVSPPRPLPERNATNGSLISDKPEEELSEEQLRELYDDEEIERFLHIFSTYVTEVRLPETPRSLVGTEDGVTAVPLPTEHDVVIDVQAGSEDGDWVPVSDSPTPPSGPPTPLPPGRCFSEQIAFNYIVPALPPPRPPPPPFTLARLRLTTQRLYLAVEPAYLPFFIGLWHLASWTDRRASGTYCAIFWFLWLNNLLLPALLMRILYVLIRNKLQPYPGLDELRRRRKEVDRAQAFGKDMQQRFSVASAFGVGEVWQMAKLLTKYKRKSTKFAEATNDSELPADELAPEVGITEKAAGILEEVATTTEGTTVLDDTKDSKEVQDIKRTILFALHEIADMHERVRNIFLWRRPSVSRRYAIIFGALFAVTLLVPAAYLAKLVYAAGGITFWHLTPIIAAIPPADRARFGAAFGDAPTDAEYAMDLISQRVAHGQDVIPTRHKKSKSKSGSTTPMPDFAQEGTATQQPRGEEGSNSINWKKLGTRVAAGTNLFHTGKKILSGQDWSRLDTWSPQNPGLSGAPFAPNQSTQIETHTFPAQNTKAFGVITLTPTSLFFTPLGYANPSTTLSLKDISGVKKSGPFKGLKIRLVDTSKDPNGEAREDKYLWVGERDELFARLIGWEGRQWIRV</sequence>
<feature type="transmembrane region" description="Helical" evidence="2">
    <location>
        <begin position="273"/>
        <end position="297"/>
    </location>
</feature>
<dbReference type="OrthoDB" id="1708389at2759"/>
<dbReference type="EMBL" id="KL197710">
    <property type="protein sequence ID" value="KDQ63557.1"/>
    <property type="molecule type" value="Genomic_DNA"/>
</dbReference>
<dbReference type="InParanoid" id="A0A067QJ67"/>
<dbReference type="PANTHER" id="PTHR37402:SF1">
    <property type="entry name" value="GRAM DOMAIN-CONTAINING PROTEIN 4"/>
    <property type="match status" value="1"/>
</dbReference>
<keyword evidence="4" id="KW-1185">Reference proteome</keyword>
<name>A0A067QJ67_9AGAM</name>
<feature type="compositionally biased region" description="Polar residues" evidence="1">
    <location>
        <begin position="547"/>
        <end position="563"/>
    </location>
</feature>
<feature type="region of interest" description="Disordered" evidence="1">
    <location>
        <begin position="1"/>
        <end position="118"/>
    </location>
</feature>
<evidence type="ECO:0000313" key="3">
    <source>
        <dbReference type="EMBL" id="KDQ63557.1"/>
    </source>
</evidence>
<gene>
    <name evidence="3" type="ORF">JAAARDRAFT_202983</name>
</gene>
<feature type="transmembrane region" description="Helical" evidence="2">
    <location>
        <begin position="241"/>
        <end position="261"/>
    </location>
</feature>
<feature type="region of interest" description="Disordered" evidence="1">
    <location>
        <begin position="522"/>
        <end position="563"/>
    </location>
</feature>
<feature type="compositionally biased region" description="Polar residues" evidence="1">
    <location>
        <begin position="44"/>
        <end position="54"/>
    </location>
</feature>
<dbReference type="STRING" id="933084.A0A067QJ67"/>
<evidence type="ECO:0000256" key="1">
    <source>
        <dbReference type="SAM" id="MobiDB-lite"/>
    </source>
</evidence>
<feature type="compositionally biased region" description="Pro residues" evidence="1">
    <location>
        <begin position="69"/>
        <end position="80"/>
    </location>
</feature>
<evidence type="ECO:0000256" key="2">
    <source>
        <dbReference type="SAM" id="Phobius"/>
    </source>
</evidence>
<keyword evidence="2" id="KW-0472">Membrane</keyword>
<keyword evidence="2" id="KW-0812">Transmembrane</keyword>